<proteinExistence type="predicted"/>
<dbReference type="PROSITE" id="PS00626">
    <property type="entry name" value="RCC1_2"/>
    <property type="match status" value="1"/>
</dbReference>
<feature type="region of interest" description="Disordered" evidence="3">
    <location>
        <begin position="225"/>
        <end position="248"/>
    </location>
</feature>
<dbReference type="InterPro" id="IPR009091">
    <property type="entry name" value="RCC1/BLIP-II"/>
</dbReference>
<dbReference type="Pfam" id="PF25390">
    <property type="entry name" value="WD40_RLD"/>
    <property type="match status" value="1"/>
</dbReference>
<evidence type="ECO:0000313" key="5">
    <source>
        <dbReference type="EMBL" id="OWY91214.1"/>
    </source>
</evidence>
<protein>
    <submittedName>
        <fullName evidence="5">Regulator of chromosome condensation (RCC1)</fullName>
    </submittedName>
</protein>
<dbReference type="STRING" id="4795.A0A225UDP4"/>
<dbReference type="PROSITE" id="PS50012">
    <property type="entry name" value="RCC1_3"/>
    <property type="match status" value="2"/>
</dbReference>
<evidence type="ECO:0000313" key="6">
    <source>
        <dbReference type="Proteomes" id="UP000198211"/>
    </source>
</evidence>
<dbReference type="SUPFAM" id="SSF50985">
    <property type="entry name" value="RCC1/BLIP-II"/>
    <property type="match status" value="2"/>
</dbReference>
<evidence type="ECO:0000259" key="4">
    <source>
        <dbReference type="Pfam" id="PF25390"/>
    </source>
</evidence>
<organism evidence="5 6">
    <name type="scientific">Phytophthora megakarya</name>
    <dbReference type="NCBI Taxonomy" id="4795"/>
    <lineage>
        <taxon>Eukaryota</taxon>
        <taxon>Sar</taxon>
        <taxon>Stramenopiles</taxon>
        <taxon>Oomycota</taxon>
        <taxon>Peronosporomycetes</taxon>
        <taxon>Peronosporales</taxon>
        <taxon>Peronosporaceae</taxon>
        <taxon>Phytophthora</taxon>
    </lineage>
</organism>
<dbReference type="OrthoDB" id="21416at2759"/>
<dbReference type="InterPro" id="IPR058923">
    <property type="entry name" value="RCC1-like_dom"/>
</dbReference>
<feature type="non-terminal residue" evidence="5">
    <location>
        <position position="336"/>
    </location>
</feature>
<keyword evidence="1" id="KW-0677">Repeat</keyword>
<feature type="repeat" description="RCC1" evidence="2">
    <location>
        <begin position="280"/>
        <end position="330"/>
    </location>
</feature>
<dbReference type="InterPro" id="IPR051210">
    <property type="entry name" value="Ub_ligase/GEF_domain"/>
</dbReference>
<keyword evidence="6" id="KW-1185">Reference proteome</keyword>
<dbReference type="AlphaFoldDB" id="A0A225UDP4"/>
<dbReference type="InterPro" id="IPR000408">
    <property type="entry name" value="Reg_chr_condens"/>
</dbReference>
<dbReference type="Gene3D" id="2.130.10.30">
    <property type="entry name" value="Regulator of chromosome condensation 1/beta-lactamase-inhibitor protein II"/>
    <property type="match status" value="2"/>
</dbReference>
<sequence length="336" mass="35817">MKKVAAGENHTMALSHTGQVFSWGSNSFGQLGHPGKSNSSHSRLTPKRIDAFRLRVVADIAASGCHSAAIVADDGAVYTWGSNRANLDGRKAVAPIRLMLLLAVLTHCGMRHPMCVVYGDYTSVQAEKLALSDWHTCVVLRCCHNGRSLGQVWQFGYGSYRPSRVIFPSAVPANLSGAIMSDTWVPTCRQHGADIVEVSCAQNHSIALSARSSVFTWGHNVQALSHQPSSSSDRHSDTAGNTTLPIPSPSAPQMVHLTSYGPVASVCASQDHCAVVTQQGDLVTWGCGQQGVLGHGRGNTWQPSPKRVVGVKRAVAVVTGHQHTAVLVAPVHPKFN</sequence>
<feature type="repeat" description="RCC1" evidence="2">
    <location>
        <begin position="18"/>
        <end position="73"/>
    </location>
</feature>
<evidence type="ECO:0000256" key="3">
    <source>
        <dbReference type="SAM" id="MobiDB-lite"/>
    </source>
</evidence>
<name>A0A225UDP4_9STRA</name>
<reference evidence="6" key="1">
    <citation type="submission" date="2017-03" db="EMBL/GenBank/DDBJ databases">
        <title>Phytopthora megakarya and P. palmivora, two closely related causual agents of cacao black pod achieved similar genome size and gene model numbers by different mechanisms.</title>
        <authorList>
            <person name="Ali S."/>
            <person name="Shao J."/>
            <person name="Larry D.J."/>
            <person name="Kronmiller B."/>
            <person name="Shen D."/>
            <person name="Strem M.D."/>
            <person name="Melnick R.L."/>
            <person name="Guiltinan M.J."/>
            <person name="Tyler B.M."/>
            <person name="Meinhardt L.W."/>
            <person name="Bailey B.A."/>
        </authorList>
    </citation>
    <scope>NUCLEOTIDE SEQUENCE [LARGE SCALE GENOMIC DNA]</scope>
    <source>
        <strain evidence="6">zdho120</strain>
    </source>
</reference>
<dbReference type="PANTHER" id="PTHR22870">
    <property type="entry name" value="REGULATOR OF CHROMOSOME CONDENSATION"/>
    <property type="match status" value="1"/>
</dbReference>
<evidence type="ECO:0000256" key="1">
    <source>
        <dbReference type="ARBA" id="ARBA00022737"/>
    </source>
</evidence>
<dbReference type="EMBL" id="NBNE01020782">
    <property type="protein sequence ID" value="OWY91214.1"/>
    <property type="molecule type" value="Genomic_DNA"/>
</dbReference>
<evidence type="ECO:0000256" key="2">
    <source>
        <dbReference type="PROSITE-ProRule" id="PRU00235"/>
    </source>
</evidence>
<dbReference type="Proteomes" id="UP000198211">
    <property type="component" value="Unassembled WGS sequence"/>
</dbReference>
<feature type="domain" description="RCC1-like" evidence="4">
    <location>
        <begin position="2"/>
        <end position="326"/>
    </location>
</feature>
<dbReference type="PANTHER" id="PTHR22870:SF408">
    <property type="entry name" value="OS09G0560450 PROTEIN"/>
    <property type="match status" value="1"/>
</dbReference>
<accession>A0A225UDP4</accession>
<comment type="caution">
    <text evidence="5">The sequence shown here is derived from an EMBL/GenBank/DDBJ whole genome shotgun (WGS) entry which is preliminary data.</text>
</comment>
<dbReference type="PRINTS" id="PR00633">
    <property type="entry name" value="RCCNDNSATION"/>
</dbReference>
<gene>
    <name evidence="5" type="ORF">PHMEG_00040298</name>
</gene>